<keyword evidence="1 5" id="KW-0812">Transmembrane</keyword>
<feature type="transmembrane region" description="Helical" evidence="5">
    <location>
        <begin position="127"/>
        <end position="148"/>
    </location>
</feature>
<evidence type="ECO:0000256" key="3">
    <source>
        <dbReference type="ARBA" id="ARBA00023136"/>
    </source>
</evidence>
<reference evidence="7" key="1">
    <citation type="journal article" date="2015" name="Proc. Natl. Acad. Sci. U.S.A.">
        <title>Genome sequencing of adzuki bean (Vigna angularis) provides insight into high starch and low fat accumulation and domestication.</title>
        <authorList>
            <person name="Yang K."/>
            <person name="Tian Z."/>
            <person name="Chen C."/>
            <person name="Luo L."/>
            <person name="Zhao B."/>
            <person name="Wang Z."/>
            <person name="Yu L."/>
            <person name="Li Y."/>
            <person name="Sun Y."/>
            <person name="Li W."/>
            <person name="Chen Y."/>
            <person name="Li Y."/>
            <person name="Zhang Y."/>
            <person name="Ai D."/>
            <person name="Zhao J."/>
            <person name="Shang C."/>
            <person name="Ma Y."/>
            <person name="Wu B."/>
            <person name="Wang M."/>
            <person name="Gao L."/>
            <person name="Sun D."/>
            <person name="Zhang P."/>
            <person name="Guo F."/>
            <person name="Wang W."/>
            <person name="Li Y."/>
            <person name="Wang J."/>
            <person name="Varshney R.K."/>
            <person name="Wang J."/>
            <person name="Ling H.Q."/>
            <person name="Wan P."/>
        </authorList>
    </citation>
    <scope>NUCLEOTIDE SEQUENCE</scope>
    <source>
        <strain evidence="7">cv. Jingnong 6</strain>
    </source>
</reference>
<dbReference type="InterPro" id="IPR030184">
    <property type="entry name" value="WAT1-related"/>
</dbReference>
<protein>
    <recommendedName>
        <fullName evidence="8">WAT1-related protein</fullName>
    </recommendedName>
</protein>
<feature type="compositionally biased region" description="Basic and acidic residues" evidence="4">
    <location>
        <begin position="15"/>
        <end position="25"/>
    </location>
</feature>
<dbReference type="AlphaFoldDB" id="A0A0L9V0G3"/>
<feature type="transmembrane region" description="Helical" evidence="5">
    <location>
        <begin position="96"/>
        <end position="115"/>
    </location>
</feature>
<sequence>MLRRPSQGSGTGKEAGGRNRDSKRALGWLGRREDDAVFVSSANAGAAATLNRNWLGGRNTAVFNVVRKPTERRNSGGTPAALCRNSLSRKTSMREWGVVALLLSIEFLDVIVYTLSKAAMKKGMNDFVFVMYSNALASCLLLPLTLLFHSCSVQMLRFFGIGFSSPTLATAMSDLIPAFTFILAIFFRFLSLLSFCNNGFLLRS</sequence>
<gene>
    <name evidence="6" type="ORF">LR48_Vigan07g230400</name>
</gene>
<proteinExistence type="predicted"/>
<keyword evidence="2 5" id="KW-1133">Transmembrane helix</keyword>
<evidence type="ECO:0008006" key="8">
    <source>
        <dbReference type="Google" id="ProtNLM"/>
    </source>
</evidence>
<dbReference type="Gramene" id="KOM48600">
    <property type="protein sequence ID" value="KOM48600"/>
    <property type="gene ID" value="LR48_Vigan07g230400"/>
</dbReference>
<evidence type="ECO:0000313" key="7">
    <source>
        <dbReference type="Proteomes" id="UP000053144"/>
    </source>
</evidence>
<keyword evidence="3 5" id="KW-0472">Membrane</keyword>
<name>A0A0L9V0G3_PHAAN</name>
<dbReference type="GO" id="GO:0016020">
    <property type="term" value="C:membrane"/>
    <property type="evidence" value="ECO:0007669"/>
    <property type="project" value="InterPro"/>
</dbReference>
<feature type="region of interest" description="Disordered" evidence="4">
    <location>
        <begin position="1"/>
        <end position="25"/>
    </location>
</feature>
<feature type="transmembrane region" description="Helical" evidence="5">
    <location>
        <begin position="178"/>
        <end position="202"/>
    </location>
</feature>
<evidence type="ECO:0000313" key="6">
    <source>
        <dbReference type="EMBL" id="KOM48600.1"/>
    </source>
</evidence>
<dbReference type="STRING" id="3914.A0A0L9V0G3"/>
<evidence type="ECO:0000256" key="5">
    <source>
        <dbReference type="SAM" id="Phobius"/>
    </source>
</evidence>
<organism evidence="6 7">
    <name type="scientific">Phaseolus angularis</name>
    <name type="common">Azuki bean</name>
    <name type="synonym">Vigna angularis</name>
    <dbReference type="NCBI Taxonomy" id="3914"/>
    <lineage>
        <taxon>Eukaryota</taxon>
        <taxon>Viridiplantae</taxon>
        <taxon>Streptophyta</taxon>
        <taxon>Embryophyta</taxon>
        <taxon>Tracheophyta</taxon>
        <taxon>Spermatophyta</taxon>
        <taxon>Magnoliopsida</taxon>
        <taxon>eudicotyledons</taxon>
        <taxon>Gunneridae</taxon>
        <taxon>Pentapetalae</taxon>
        <taxon>rosids</taxon>
        <taxon>fabids</taxon>
        <taxon>Fabales</taxon>
        <taxon>Fabaceae</taxon>
        <taxon>Papilionoideae</taxon>
        <taxon>50 kb inversion clade</taxon>
        <taxon>NPAAA clade</taxon>
        <taxon>indigoferoid/millettioid clade</taxon>
        <taxon>Phaseoleae</taxon>
        <taxon>Vigna</taxon>
    </lineage>
</organism>
<dbReference type="PANTHER" id="PTHR31218">
    <property type="entry name" value="WAT1-RELATED PROTEIN"/>
    <property type="match status" value="1"/>
</dbReference>
<evidence type="ECO:0000256" key="2">
    <source>
        <dbReference type="ARBA" id="ARBA00022989"/>
    </source>
</evidence>
<evidence type="ECO:0000256" key="1">
    <source>
        <dbReference type="ARBA" id="ARBA00022692"/>
    </source>
</evidence>
<dbReference type="Proteomes" id="UP000053144">
    <property type="component" value="Chromosome 7"/>
</dbReference>
<dbReference type="GO" id="GO:0022857">
    <property type="term" value="F:transmembrane transporter activity"/>
    <property type="evidence" value="ECO:0007669"/>
    <property type="project" value="InterPro"/>
</dbReference>
<dbReference type="EMBL" id="CM003377">
    <property type="protein sequence ID" value="KOM48600.1"/>
    <property type="molecule type" value="Genomic_DNA"/>
</dbReference>
<accession>A0A0L9V0G3</accession>
<evidence type="ECO:0000256" key="4">
    <source>
        <dbReference type="SAM" id="MobiDB-lite"/>
    </source>
</evidence>